<organism evidence="1">
    <name type="scientific">freshwater metagenome</name>
    <dbReference type="NCBI Taxonomy" id="449393"/>
    <lineage>
        <taxon>unclassified sequences</taxon>
        <taxon>metagenomes</taxon>
        <taxon>ecological metagenomes</taxon>
    </lineage>
</organism>
<proteinExistence type="predicted"/>
<dbReference type="InterPro" id="IPR032710">
    <property type="entry name" value="NTF2-like_dom_sf"/>
</dbReference>
<dbReference type="SUPFAM" id="SSF54427">
    <property type="entry name" value="NTF2-like"/>
    <property type="match status" value="1"/>
</dbReference>
<dbReference type="AlphaFoldDB" id="A0A6J7LTD8"/>
<dbReference type="EMBL" id="CAFBOG010000026">
    <property type="protein sequence ID" value="CAB4971567.1"/>
    <property type="molecule type" value="Genomic_DNA"/>
</dbReference>
<protein>
    <submittedName>
        <fullName evidence="1">Unannotated protein</fullName>
    </submittedName>
</protein>
<sequence>MVINPLILVSEDASSAQCWSDFLFVNRKGVITTTGRYHDELSLERDGVWRFTIREIVFTGEEPQLLQAPSA</sequence>
<dbReference type="Gene3D" id="3.10.450.50">
    <property type="match status" value="1"/>
</dbReference>
<gene>
    <name evidence="1" type="ORF">UFOPK3914_00449</name>
</gene>
<reference evidence="1" key="1">
    <citation type="submission" date="2020-05" db="EMBL/GenBank/DDBJ databases">
        <authorList>
            <person name="Chiriac C."/>
            <person name="Salcher M."/>
            <person name="Ghai R."/>
            <person name="Kavagutti S V."/>
        </authorList>
    </citation>
    <scope>NUCLEOTIDE SEQUENCE</scope>
</reference>
<evidence type="ECO:0000313" key="1">
    <source>
        <dbReference type="EMBL" id="CAB4971567.1"/>
    </source>
</evidence>
<accession>A0A6J7LTD8</accession>
<name>A0A6J7LTD8_9ZZZZ</name>